<organism evidence="1 2">
    <name type="scientific">Natrinema versiforme JCM 10478</name>
    <dbReference type="NCBI Taxonomy" id="1227496"/>
    <lineage>
        <taxon>Archaea</taxon>
        <taxon>Methanobacteriati</taxon>
        <taxon>Methanobacteriota</taxon>
        <taxon>Stenosarchaea group</taxon>
        <taxon>Halobacteria</taxon>
        <taxon>Halobacteriales</taxon>
        <taxon>Natrialbaceae</taxon>
        <taxon>Natrinema</taxon>
    </lineage>
</organism>
<sequence length="88" mass="9316">MSRGRHVAVDTDQILESLATLADDGETISEGGVVPKRLATECGYHRATVLRALESLVEESAAEVVWGFTDTGPKKSFLPCEPADGGAE</sequence>
<evidence type="ECO:0000313" key="2">
    <source>
        <dbReference type="Proteomes" id="UP000011632"/>
    </source>
</evidence>
<dbReference type="RefSeq" id="WP_006430225.1">
    <property type="nucleotide sequence ID" value="NZ_AOID01000019.1"/>
</dbReference>
<name>L9Y7E8_9EURY</name>
<gene>
    <name evidence="1" type="ORF">C489_05838</name>
</gene>
<dbReference type="STRING" id="1227496.C489_05838"/>
<dbReference type="AlphaFoldDB" id="L9Y7E8"/>
<evidence type="ECO:0000313" key="1">
    <source>
        <dbReference type="EMBL" id="ELY68863.1"/>
    </source>
</evidence>
<evidence type="ECO:0008006" key="3">
    <source>
        <dbReference type="Google" id="ProtNLM"/>
    </source>
</evidence>
<accession>L9Y7E8</accession>
<dbReference type="PATRIC" id="fig|1227496.3.peg.1175"/>
<proteinExistence type="predicted"/>
<keyword evidence="2" id="KW-1185">Reference proteome</keyword>
<dbReference type="Proteomes" id="UP000011632">
    <property type="component" value="Unassembled WGS sequence"/>
</dbReference>
<dbReference type="EMBL" id="AOID01000019">
    <property type="protein sequence ID" value="ELY68863.1"/>
    <property type="molecule type" value="Genomic_DNA"/>
</dbReference>
<reference evidence="1 2" key="1">
    <citation type="journal article" date="2014" name="PLoS Genet.">
        <title>Phylogenetically driven sequencing of extremely halophilic archaea reveals strategies for static and dynamic osmo-response.</title>
        <authorList>
            <person name="Becker E.A."/>
            <person name="Seitzer P.M."/>
            <person name="Tritt A."/>
            <person name="Larsen D."/>
            <person name="Krusor M."/>
            <person name="Yao A.I."/>
            <person name="Wu D."/>
            <person name="Madern D."/>
            <person name="Eisen J.A."/>
            <person name="Darling A.E."/>
            <person name="Facciotti M.T."/>
        </authorList>
    </citation>
    <scope>NUCLEOTIDE SEQUENCE [LARGE SCALE GENOMIC DNA]</scope>
    <source>
        <strain evidence="1 2">JCM 10478</strain>
    </source>
</reference>
<comment type="caution">
    <text evidence="1">The sequence shown here is derived from an EMBL/GenBank/DDBJ whole genome shotgun (WGS) entry which is preliminary data.</text>
</comment>
<protein>
    <recommendedName>
        <fullName evidence="3">HTH iclR-type domain-containing protein</fullName>
    </recommendedName>
</protein>